<dbReference type="EMBL" id="CAJNBK010000001">
    <property type="protein sequence ID" value="CAE6687937.1"/>
    <property type="molecule type" value="Genomic_DNA"/>
</dbReference>
<feature type="domain" description="DUF4145" evidence="1">
    <location>
        <begin position="101"/>
        <end position="187"/>
    </location>
</feature>
<accession>A0ABN7KE58</accession>
<gene>
    <name evidence="2" type="ORF">R69888_00075</name>
</gene>
<evidence type="ECO:0000313" key="3">
    <source>
        <dbReference type="Proteomes" id="UP000672526"/>
    </source>
</evidence>
<protein>
    <recommendedName>
        <fullName evidence="1">DUF4145 domain-containing protein</fullName>
    </recommendedName>
</protein>
<evidence type="ECO:0000313" key="2">
    <source>
        <dbReference type="EMBL" id="CAE6687937.1"/>
    </source>
</evidence>
<name>A0ABN7KE58_9BURK</name>
<reference evidence="2 3" key="1">
    <citation type="submission" date="2021-02" db="EMBL/GenBank/DDBJ databases">
        <authorList>
            <person name="Vanwijnsberghe S."/>
        </authorList>
    </citation>
    <scope>NUCLEOTIDE SEQUENCE [LARGE SCALE GENOMIC DNA]</scope>
    <source>
        <strain evidence="2 3">LMG 31837</strain>
    </source>
</reference>
<sequence length="215" mass="24493">MGTTKAHCNTCGGNRNHEVVHSETTSWSDDDHNVSGSDTYETLKCLGCENIKLRHTSWFSEEPESAVNYFPPAIFRPRPKWMEQLWIELPAEDGFVDELLKEIYVAIHNNLRSLAAMGVRSLVEKVMISKAGDKGSFLKNIAEFERLGYVSRIQRERIEAILEAGHAAIHRDFRPTTKDVITLVDIAEHIVETVYLHESKVNELRKRVPPRIGKP</sequence>
<keyword evidence="3" id="KW-1185">Reference proteome</keyword>
<proteinExistence type="predicted"/>
<comment type="caution">
    <text evidence="2">The sequence shown here is derived from an EMBL/GenBank/DDBJ whole genome shotgun (WGS) entry which is preliminary data.</text>
</comment>
<dbReference type="Proteomes" id="UP000672526">
    <property type="component" value="Unassembled WGS sequence"/>
</dbReference>
<dbReference type="InterPro" id="IPR025285">
    <property type="entry name" value="DUF4145"/>
</dbReference>
<evidence type="ECO:0000259" key="1">
    <source>
        <dbReference type="Pfam" id="PF13643"/>
    </source>
</evidence>
<dbReference type="Pfam" id="PF13643">
    <property type="entry name" value="DUF4145"/>
    <property type="match status" value="1"/>
</dbReference>
<organism evidence="2 3">
    <name type="scientific">Paraburkholderia haematera</name>
    <dbReference type="NCBI Taxonomy" id="2793077"/>
    <lineage>
        <taxon>Bacteria</taxon>
        <taxon>Pseudomonadati</taxon>
        <taxon>Pseudomonadota</taxon>
        <taxon>Betaproteobacteria</taxon>
        <taxon>Burkholderiales</taxon>
        <taxon>Burkholderiaceae</taxon>
        <taxon>Paraburkholderia</taxon>
    </lineage>
</organism>